<evidence type="ECO:0000313" key="3">
    <source>
        <dbReference type="Proteomes" id="UP001500466"/>
    </source>
</evidence>
<feature type="region of interest" description="Disordered" evidence="1">
    <location>
        <begin position="49"/>
        <end position="83"/>
    </location>
</feature>
<name>A0ABP9I7U7_9ACTN</name>
<keyword evidence="3" id="KW-1185">Reference proteome</keyword>
<feature type="compositionally biased region" description="Basic and acidic residues" evidence="1">
    <location>
        <begin position="16"/>
        <end position="27"/>
    </location>
</feature>
<dbReference type="Proteomes" id="UP001500466">
    <property type="component" value="Unassembled WGS sequence"/>
</dbReference>
<feature type="region of interest" description="Disordered" evidence="1">
    <location>
        <begin position="1"/>
        <end position="27"/>
    </location>
</feature>
<gene>
    <name evidence="2" type="ORF">GCM10023205_71320</name>
</gene>
<sequence length="83" mass="9225">MAVAETNTHGFSVDFSPKEPEPHRGWTDRQAAGDYWWATFIPSRGWECGMKASGPHRPRGRSPHGLPSPGPPTLDTPVRWLCT</sequence>
<accession>A0ABP9I7U7</accession>
<feature type="compositionally biased region" description="Polar residues" evidence="1">
    <location>
        <begin position="1"/>
        <end position="10"/>
    </location>
</feature>
<protein>
    <submittedName>
        <fullName evidence="2">Uncharacterized protein</fullName>
    </submittedName>
</protein>
<dbReference type="EMBL" id="BAABHS010000038">
    <property type="protein sequence ID" value="GAA4989850.1"/>
    <property type="molecule type" value="Genomic_DNA"/>
</dbReference>
<organism evidence="2 3">
    <name type="scientific">Yinghuangia aomiensis</name>
    <dbReference type="NCBI Taxonomy" id="676205"/>
    <lineage>
        <taxon>Bacteria</taxon>
        <taxon>Bacillati</taxon>
        <taxon>Actinomycetota</taxon>
        <taxon>Actinomycetes</taxon>
        <taxon>Kitasatosporales</taxon>
        <taxon>Streptomycetaceae</taxon>
        <taxon>Yinghuangia</taxon>
    </lineage>
</organism>
<evidence type="ECO:0000313" key="2">
    <source>
        <dbReference type="EMBL" id="GAA4989850.1"/>
    </source>
</evidence>
<evidence type="ECO:0000256" key="1">
    <source>
        <dbReference type="SAM" id="MobiDB-lite"/>
    </source>
</evidence>
<proteinExistence type="predicted"/>
<comment type="caution">
    <text evidence="2">The sequence shown here is derived from an EMBL/GenBank/DDBJ whole genome shotgun (WGS) entry which is preliminary data.</text>
</comment>
<reference evidence="3" key="1">
    <citation type="journal article" date="2019" name="Int. J. Syst. Evol. Microbiol.">
        <title>The Global Catalogue of Microorganisms (GCM) 10K type strain sequencing project: providing services to taxonomists for standard genome sequencing and annotation.</title>
        <authorList>
            <consortium name="The Broad Institute Genomics Platform"/>
            <consortium name="The Broad Institute Genome Sequencing Center for Infectious Disease"/>
            <person name="Wu L."/>
            <person name="Ma J."/>
        </authorList>
    </citation>
    <scope>NUCLEOTIDE SEQUENCE [LARGE SCALE GENOMIC DNA]</scope>
    <source>
        <strain evidence="3">JCM 17986</strain>
    </source>
</reference>